<proteinExistence type="predicted"/>
<reference evidence="1" key="2">
    <citation type="journal article" date="2015" name="Data Brief">
        <title>Shoot transcriptome of the giant reed, Arundo donax.</title>
        <authorList>
            <person name="Barrero R.A."/>
            <person name="Guerrero F.D."/>
            <person name="Moolhuijzen P."/>
            <person name="Goolsby J.A."/>
            <person name="Tidwell J."/>
            <person name="Bellgard S.E."/>
            <person name="Bellgard M.I."/>
        </authorList>
    </citation>
    <scope>NUCLEOTIDE SEQUENCE</scope>
    <source>
        <tissue evidence="1">Shoot tissue taken approximately 20 cm above the soil surface</tissue>
    </source>
</reference>
<accession>A0A0A9QUS1</accession>
<evidence type="ECO:0000313" key="1">
    <source>
        <dbReference type="EMBL" id="JAD81334.1"/>
    </source>
</evidence>
<sequence length="28" mass="3274">MMKCNLECLSKASGCKNMFTIQKMEKLY</sequence>
<dbReference type="EMBL" id="GBRH01216561">
    <property type="protein sequence ID" value="JAD81334.1"/>
    <property type="molecule type" value="Transcribed_RNA"/>
</dbReference>
<protein>
    <submittedName>
        <fullName evidence="1">Uncharacterized protein</fullName>
    </submittedName>
</protein>
<dbReference type="AlphaFoldDB" id="A0A0A9QUS1"/>
<name>A0A0A9QUS1_ARUDO</name>
<reference evidence="1" key="1">
    <citation type="submission" date="2014-09" db="EMBL/GenBank/DDBJ databases">
        <authorList>
            <person name="Magalhaes I.L.F."/>
            <person name="Oliveira U."/>
            <person name="Santos F.R."/>
            <person name="Vidigal T.H.D.A."/>
            <person name="Brescovit A.D."/>
            <person name="Santos A.J."/>
        </authorList>
    </citation>
    <scope>NUCLEOTIDE SEQUENCE</scope>
    <source>
        <tissue evidence="1">Shoot tissue taken approximately 20 cm above the soil surface</tissue>
    </source>
</reference>
<organism evidence="1">
    <name type="scientific">Arundo donax</name>
    <name type="common">Giant reed</name>
    <name type="synonym">Donax arundinaceus</name>
    <dbReference type="NCBI Taxonomy" id="35708"/>
    <lineage>
        <taxon>Eukaryota</taxon>
        <taxon>Viridiplantae</taxon>
        <taxon>Streptophyta</taxon>
        <taxon>Embryophyta</taxon>
        <taxon>Tracheophyta</taxon>
        <taxon>Spermatophyta</taxon>
        <taxon>Magnoliopsida</taxon>
        <taxon>Liliopsida</taxon>
        <taxon>Poales</taxon>
        <taxon>Poaceae</taxon>
        <taxon>PACMAD clade</taxon>
        <taxon>Arundinoideae</taxon>
        <taxon>Arundineae</taxon>
        <taxon>Arundo</taxon>
    </lineage>
</organism>